<dbReference type="InterPro" id="IPR001537">
    <property type="entry name" value="SpoU_MeTrfase"/>
</dbReference>
<dbReference type="InterPro" id="IPR029064">
    <property type="entry name" value="Ribosomal_eL30-like_sf"/>
</dbReference>
<evidence type="ECO:0000256" key="2">
    <source>
        <dbReference type="ARBA" id="ARBA00022679"/>
    </source>
</evidence>
<dbReference type="KEGG" id="alp:LPB137_06175"/>
<dbReference type="GO" id="GO:0008173">
    <property type="term" value="F:RNA methyltransferase activity"/>
    <property type="evidence" value="ECO:0007669"/>
    <property type="project" value="InterPro"/>
</dbReference>
<dbReference type="RefSeq" id="WP_076085825.1">
    <property type="nucleotide sequence ID" value="NZ_CP019070.1"/>
</dbReference>
<reference evidence="4 5" key="1">
    <citation type="submission" date="2017-01" db="EMBL/GenBank/DDBJ databases">
        <title>Genome sequencing of Arcobacter sp. LPB0137.</title>
        <authorList>
            <person name="Lee G.-W."/>
            <person name="Yi H."/>
        </authorList>
    </citation>
    <scope>NUCLEOTIDE SEQUENCE [LARGE SCALE GENOMIC DNA]</scope>
    <source>
        <strain evidence="4 5">LPB0137</strain>
    </source>
</reference>
<dbReference type="InterPro" id="IPR004441">
    <property type="entry name" value="rRNA_MeTrfase_TrmH"/>
</dbReference>
<dbReference type="GO" id="GO:0032259">
    <property type="term" value="P:methylation"/>
    <property type="evidence" value="ECO:0007669"/>
    <property type="project" value="UniProtKB-KW"/>
</dbReference>
<keyword evidence="1" id="KW-0489">Methyltransferase</keyword>
<dbReference type="Gene3D" id="3.40.1280.10">
    <property type="match status" value="1"/>
</dbReference>
<dbReference type="AlphaFoldDB" id="A0A1P8KLN8"/>
<evidence type="ECO:0000313" key="5">
    <source>
        <dbReference type="Proteomes" id="UP000186074"/>
    </source>
</evidence>
<feature type="domain" description="tRNA/rRNA methyltransferase SpoU type" evidence="3">
    <location>
        <begin position="116"/>
        <end position="255"/>
    </location>
</feature>
<accession>A0A1P8KLN8</accession>
<dbReference type="GO" id="GO:0006396">
    <property type="term" value="P:RNA processing"/>
    <property type="evidence" value="ECO:0007669"/>
    <property type="project" value="InterPro"/>
</dbReference>
<dbReference type="GO" id="GO:0003723">
    <property type="term" value="F:RNA binding"/>
    <property type="evidence" value="ECO:0007669"/>
    <property type="project" value="InterPro"/>
</dbReference>
<dbReference type="Pfam" id="PF00588">
    <property type="entry name" value="SpoU_methylase"/>
    <property type="match status" value="1"/>
</dbReference>
<dbReference type="SUPFAM" id="SSF75217">
    <property type="entry name" value="alpha/beta knot"/>
    <property type="match status" value="1"/>
</dbReference>
<evidence type="ECO:0000259" key="3">
    <source>
        <dbReference type="Pfam" id="PF00588"/>
    </source>
</evidence>
<dbReference type="Gene3D" id="3.30.1330.30">
    <property type="match status" value="1"/>
</dbReference>
<dbReference type="SUPFAM" id="SSF55315">
    <property type="entry name" value="L30e-like"/>
    <property type="match status" value="1"/>
</dbReference>
<dbReference type="GO" id="GO:0005829">
    <property type="term" value="C:cytosol"/>
    <property type="evidence" value="ECO:0007669"/>
    <property type="project" value="TreeGrafter"/>
</dbReference>
<dbReference type="InterPro" id="IPR029026">
    <property type="entry name" value="tRNA_m1G_MTases_N"/>
</dbReference>
<evidence type="ECO:0000256" key="1">
    <source>
        <dbReference type="ARBA" id="ARBA00022603"/>
    </source>
</evidence>
<dbReference type="InterPro" id="IPR029028">
    <property type="entry name" value="Alpha/beta_knot_MTases"/>
</dbReference>
<dbReference type="PANTHER" id="PTHR46429:SF1">
    <property type="entry name" value="23S RRNA (GUANOSINE-2'-O-)-METHYLTRANSFERASE RLMB"/>
    <property type="match status" value="1"/>
</dbReference>
<gene>
    <name evidence="4" type="ORF">LPB137_06175</name>
</gene>
<dbReference type="Proteomes" id="UP000186074">
    <property type="component" value="Chromosome"/>
</dbReference>
<dbReference type="OrthoDB" id="9808773at2"/>
<keyword evidence="2" id="KW-0808">Transferase</keyword>
<evidence type="ECO:0000313" key="4">
    <source>
        <dbReference type="EMBL" id="APW65460.1"/>
    </source>
</evidence>
<dbReference type="STRING" id="1850254.LPB137_06175"/>
<name>A0A1P8KLN8_9BACT</name>
<dbReference type="EMBL" id="CP019070">
    <property type="protein sequence ID" value="APW65460.1"/>
    <property type="molecule type" value="Genomic_DNA"/>
</dbReference>
<protein>
    <recommendedName>
        <fullName evidence="3">tRNA/rRNA methyltransferase SpoU type domain-containing protein</fullName>
    </recommendedName>
</protein>
<organism evidence="4 5">
    <name type="scientific">Poseidonibacter parvus</name>
    <dbReference type="NCBI Taxonomy" id="1850254"/>
    <lineage>
        <taxon>Bacteria</taxon>
        <taxon>Pseudomonadati</taxon>
        <taxon>Campylobacterota</taxon>
        <taxon>Epsilonproteobacteria</taxon>
        <taxon>Campylobacterales</taxon>
        <taxon>Arcobacteraceae</taxon>
        <taxon>Poseidonibacter</taxon>
    </lineage>
</organism>
<keyword evidence="5" id="KW-1185">Reference proteome</keyword>
<sequence length="260" mass="29190">MQNKMQDIINISEINDPQIKEFISLRKSQVEENQVVVESKNVFKKLFSTNIKIHKVFTTIEHLDFLKENCSDIDFPIYTASNELMKDIVGHKIHQGMLALIDKPKYITFDEIQGNVVVLNGLTSPENVGSIVRSCAAFNITTLIIDENTCSPFIRRCIRVSTGNLFNIKVYKTSTLKDDLIKLQSLDYKVLTTANHETAVSLHEFTFPKKSAVVIGSEGFGAQQDIIDLSDNILRIDISEEVTSLNAAIAASIVFFQMGK</sequence>
<proteinExistence type="predicted"/>
<dbReference type="PANTHER" id="PTHR46429">
    <property type="entry name" value="23S RRNA (GUANOSINE-2'-O-)-METHYLTRANSFERASE RLMB"/>
    <property type="match status" value="1"/>
</dbReference>
<dbReference type="CDD" id="cd18095">
    <property type="entry name" value="SpoU-like_rRNA-MTase"/>
    <property type="match status" value="1"/>
</dbReference>